<evidence type="ECO:0000313" key="2">
    <source>
        <dbReference type="EMBL" id="CAG8957802.1"/>
    </source>
</evidence>
<dbReference type="AlphaFoldDB" id="A0A9N9PXM7"/>
<feature type="compositionally biased region" description="Polar residues" evidence="1">
    <location>
        <begin position="461"/>
        <end position="473"/>
    </location>
</feature>
<feature type="compositionally biased region" description="Low complexity" evidence="1">
    <location>
        <begin position="634"/>
        <end position="645"/>
    </location>
</feature>
<protein>
    <submittedName>
        <fullName evidence="2">Uncharacterized protein</fullName>
    </submittedName>
</protein>
<dbReference type="Proteomes" id="UP000696280">
    <property type="component" value="Unassembled WGS sequence"/>
</dbReference>
<evidence type="ECO:0000256" key="1">
    <source>
        <dbReference type="SAM" id="MobiDB-lite"/>
    </source>
</evidence>
<sequence>MKSNESPLDVSAPLPTQPRSIMRVPSTTNLQELVPKRARHGRRHSKSQSRHSVRFKSRESSGENISENSQALYMNSRRTRKRTGSYLSSIDNTPIPKLDNPPGLKAELDTANEDLSWSIIDREILEWQYMCETGRPYWWSQEAKYNRFKSLMPLAYNDLGTHSSTNKLDGCPKPIYQERRRAVSESYLVDSSNVNSLAHMIAIQLLGSCFTLPPDQIAGTPPTDYTPFDKCDASILPDPGLISSLRLHSHFRYSPCFGHEPRNTSPVQLWPAIYDGPLSPTQPTQNHPESETDLEEARPRQSRKRRPLNVTENSDYSLDSTGGDGHMSRRNTVHAGHEAAAAARRRDYIREAFAHSLSFPRRMATRGSLKRYDRPDPPLNSPMDDEIINALLPNRSARCHQPHKNRLQPVLRSEPHHVFVQPVKELVIKPWRSIRRRVGGSRHSGNCHPTVTPELRRSEVSESGQSCTSTLSLTPEGRARRRRAQERGDIHSSMDSTQHNTTPANEMCHEEAAHALSRPYWLDLESASPKSQAGFERLCGSAESTPYYNTPASGYLTPERDTAQRSDSRNSSPRFQVPDPLAAALAVPNCMNIPNAQLERDTGTASTPLQPPSSPASWLVATPASTGEPIPQLSSAKSPNSGASSTAEFQLRSMQTPPAFHYSSMRIPKRHRRASLLSEVCTPEDFGSPLENAEDRETTERNVKSTFGSPLATPIEETFPSPVAESCPIPHGSGGPPCIDDVISPGSTSSSSMRTKPRVRRLSISGSQIFTPGDEGVELNGLPTGPGKEMWAAKGGRRERTYL</sequence>
<feature type="compositionally biased region" description="Polar residues" evidence="1">
    <location>
        <begin position="310"/>
        <end position="320"/>
    </location>
</feature>
<feature type="compositionally biased region" description="Polar residues" evidence="1">
    <location>
        <begin position="493"/>
        <end position="503"/>
    </location>
</feature>
<feature type="compositionally biased region" description="Basic residues" evidence="1">
    <location>
        <begin position="36"/>
        <end position="55"/>
    </location>
</feature>
<feature type="region of interest" description="Disordered" evidence="1">
    <location>
        <begin position="437"/>
        <end position="503"/>
    </location>
</feature>
<proteinExistence type="predicted"/>
<comment type="caution">
    <text evidence="2">The sequence shown here is derived from an EMBL/GenBank/DDBJ whole genome shotgun (WGS) entry which is preliminary data.</text>
</comment>
<feature type="region of interest" description="Disordered" evidence="1">
    <location>
        <begin position="1"/>
        <end position="71"/>
    </location>
</feature>
<feature type="region of interest" description="Disordered" evidence="1">
    <location>
        <begin position="546"/>
        <end position="576"/>
    </location>
</feature>
<organism evidence="2 3">
    <name type="scientific">Hymenoscyphus fraxineus</name>
    <dbReference type="NCBI Taxonomy" id="746836"/>
    <lineage>
        <taxon>Eukaryota</taxon>
        <taxon>Fungi</taxon>
        <taxon>Dikarya</taxon>
        <taxon>Ascomycota</taxon>
        <taxon>Pezizomycotina</taxon>
        <taxon>Leotiomycetes</taxon>
        <taxon>Helotiales</taxon>
        <taxon>Helotiaceae</taxon>
        <taxon>Hymenoscyphus</taxon>
    </lineage>
</organism>
<reference evidence="2" key="1">
    <citation type="submission" date="2021-07" db="EMBL/GenBank/DDBJ databases">
        <authorList>
            <person name="Durling M."/>
        </authorList>
    </citation>
    <scope>NUCLEOTIDE SEQUENCE</scope>
</reference>
<dbReference type="OrthoDB" id="3946545at2759"/>
<gene>
    <name evidence="2" type="ORF">HYFRA_00000141</name>
</gene>
<feature type="region of interest" description="Disordered" evidence="1">
    <location>
        <begin position="685"/>
        <end position="713"/>
    </location>
</feature>
<feature type="region of interest" description="Disordered" evidence="1">
    <location>
        <begin position="772"/>
        <end position="803"/>
    </location>
</feature>
<name>A0A9N9PXM7_9HELO</name>
<feature type="compositionally biased region" description="Basic and acidic residues" evidence="1">
    <location>
        <begin position="693"/>
        <end position="703"/>
    </location>
</feature>
<accession>A0A9N9PXM7</accession>
<feature type="compositionally biased region" description="Polar residues" evidence="1">
    <location>
        <begin position="62"/>
        <end position="71"/>
    </location>
</feature>
<evidence type="ECO:0000313" key="3">
    <source>
        <dbReference type="Proteomes" id="UP000696280"/>
    </source>
</evidence>
<feature type="compositionally biased region" description="Basic and acidic residues" evidence="1">
    <location>
        <begin position="558"/>
        <end position="568"/>
    </location>
</feature>
<keyword evidence="3" id="KW-1185">Reference proteome</keyword>
<feature type="region of interest" description="Disordered" evidence="1">
    <location>
        <begin position="601"/>
        <end position="649"/>
    </location>
</feature>
<feature type="region of interest" description="Disordered" evidence="1">
    <location>
        <begin position="268"/>
        <end position="329"/>
    </location>
</feature>
<dbReference type="EMBL" id="CAJVRL010000081">
    <property type="protein sequence ID" value="CAG8957802.1"/>
    <property type="molecule type" value="Genomic_DNA"/>
</dbReference>